<dbReference type="InterPro" id="IPR029442">
    <property type="entry name" value="GyrI-like"/>
</dbReference>
<dbReference type="Gene3D" id="3.20.80.10">
    <property type="entry name" value="Regulatory factor, effector binding domain"/>
    <property type="match status" value="1"/>
</dbReference>
<protein>
    <submittedName>
        <fullName evidence="3">MerR family transcriptional regulator</fullName>
    </submittedName>
</protein>
<dbReference type="CDD" id="cd01107">
    <property type="entry name" value="HTH_BmrR"/>
    <property type="match status" value="1"/>
</dbReference>
<dbReference type="PROSITE" id="PS50937">
    <property type="entry name" value="HTH_MERR_2"/>
    <property type="match status" value="1"/>
</dbReference>
<dbReference type="SUPFAM" id="SSF55136">
    <property type="entry name" value="Probable bacterial effector-binding domain"/>
    <property type="match status" value="1"/>
</dbReference>
<name>A0ABP7T0I0_9PSEU</name>
<feature type="domain" description="HTH merR-type" evidence="2">
    <location>
        <begin position="9"/>
        <end position="79"/>
    </location>
</feature>
<dbReference type="SMART" id="SM00871">
    <property type="entry name" value="AraC_E_bind"/>
    <property type="match status" value="1"/>
</dbReference>
<dbReference type="PANTHER" id="PTHR30204">
    <property type="entry name" value="REDOX-CYCLING DRUG-SENSING TRANSCRIPTIONAL ACTIVATOR SOXR"/>
    <property type="match status" value="1"/>
</dbReference>
<evidence type="ECO:0000256" key="1">
    <source>
        <dbReference type="ARBA" id="ARBA00023125"/>
    </source>
</evidence>
<dbReference type="InterPro" id="IPR000551">
    <property type="entry name" value="MerR-type_HTH_dom"/>
</dbReference>
<dbReference type="EMBL" id="BAABAL010000018">
    <property type="protein sequence ID" value="GAA4019238.1"/>
    <property type="molecule type" value="Genomic_DNA"/>
</dbReference>
<keyword evidence="1" id="KW-0238">DNA-binding</keyword>
<proteinExistence type="predicted"/>
<dbReference type="Pfam" id="PF06445">
    <property type="entry name" value="GyrI-like"/>
    <property type="match status" value="1"/>
</dbReference>
<gene>
    <name evidence="3" type="ORF">GCM10022247_48620</name>
</gene>
<dbReference type="PROSITE" id="PS00552">
    <property type="entry name" value="HTH_MERR_1"/>
    <property type="match status" value="1"/>
</dbReference>
<evidence type="ECO:0000313" key="4">
    <source>
        <dbReference type="Proteomes" id="UP001501747"/>
    </source>
</evidence>
<comment type="caution">
    <text evidence="3">The sequence shown here is derived from an EMBL/GenBank/DDBJ whole genome shotgun (WGS) entry which is preliminary data.</text>
</comment>
<dbReference type="Proteomes" id="UP001501747">
    <property type="component" value="Unassembled WGS sequence"/>
</dbReference>
<dbReference type="SMART" id="SM00422">
    <property type="entry name" value="HTH_MERR"/>
    <property type="match status" value="1"/>
</dbReference>
<dbReference type="InterPro" id="IPR009061">
    <property type="entry name" value="DNA-bd_dom_put_sf"/>
</dbReference>
<dbReference type="InterPro" id="IPR047057">
    <property type="entry name" value="MerR_fam"/>
</dbReference>
<keyword evidence="4" id="KW-1185">Reference proteome</keyword>
<sequence length="252" mass="28067">MPDLNSGDLFPIGRFARLCRLSVKQLRHYDDLGLLRPAHVDPSSGYRYYTRSQTRAALTIGLLRTLDMPLPAIADLLAGDEQVLRGERDRIDGELRRRRAALRSVDRLLKEGLGRTDITLTDEPERRIAVQRASCAQEDIGRTYGECVTRLFTTVHDVQGPPIGLFPLDLTPTLDVAAAVETASPTETLPATPAATIIHSGPYEEISLTYHALFAWIHEHGHTPHGLVRETYLTDPRTTPPEHLTTRITVPL</sequence>
<accession>A0ABP7T0I0</accession>
<dbReference type="Gene3D" id="1.10.1660.10">
    <property type="match status" value="1"/>
</dbReference>
<reference evidence="4" key="1">
    <citation type="journal article" date="2019" name="Int. J. Syst. Evol. Microbiol.">
        <title>The Global Catalogue of Microorganisms (GCM) 10K type strain sequencing project: providing services to taxonomists for standard genome sequencing and annotation.</title>
        <authorList>
            <consortium name="The Broad Institute Genomics Platform"/>
            <consortium name="The Broad Institute Genome Sequencing Center for Infectious Disease"/>
            <person name="Wu L."/>
            <person name="Ma J."/>
        </authorList>
    </citation>
    <scope>NUCLEOTIDE SEQUENCE [LARGE SCALE GENOMIC DNA]</scope>
    <source>
        <strain evidence="4">JCM 17342</strain>
    </source>
</reference>
<evidence type="ECO:0000313" key="3">
    <source>
        <dbReference type="EMBL" id="GAA4019238.1"/>
    </source>
</evidence>
<evidence type="ECO:0000259" key="2">
    <source>
        <dbReference type="PROSITE" id="PS50937"/>
    </source>
</evidence>
<dbReference type="Pfam" id="PF13411">
    <property type="entry name" value="MerR_1"/>
    <property type="match status" value="1"/>
</dbReference>
<dbReference type="InterPro" id="IPR011256">
    <property type="entry name" value="Reg_factor_effector_dom_sf"/>
</dbReference>
<dbReference type="RefSeq" id="WP_344878839.1">
    <property type="nucleotide sequence ID" value="NZ_BAABAL010000018.1"/>
</dbReference>
<organism evidence="3 4">
    <name type="scientific">Allokutzneria multivorans</name>
    <dbReference type="NCBI Taxonomy" id="1142134"/>
    <lineage>
        <taxon>Bacteria</taxon>
        <taxon>Bacillati</taxon>
        <taxon>Actinomycetota</taxon>
        <taxon>Actinomycetes</taxon>
        <taxon>Pseudonocardiales</taxon>
        <taxon>Pseudonocardiaceae</taxon>
        <taxon>Allokutzneria</taxon>
    </lineage>
</organism>
<dbReference type="SUPFAM" id="SSF46955">
    <property type="entry name" value="Putative DNA-binding domain"/>
    <property type="match status" value="1"/>
</dbReference>
<dbReference type="PANTHER" id="PTHR30204:SF97">
    <property type="entry name" value="MERR FAMILY REGULATORY PROTEIN"/>
    <property type="match status" value="1"/>
</dbReference>
<dbReference type="InterPro" id="IPR010499">
    <property type="entry name" value="AraC_E-bd"/>
</dbReference>